<dbReference type="RefSeq" id="WP_231328583.1">
    <property type="nucleotide sequence ID" value="NZ_CP059572.1"/>
</dbReference>
<proteinExistence type="predicted"/>
<feature type="transmembrane region" description="Helical" evidence="1">
    <location>
        <begin position="189"/>
        <end position="206"/>
    </location>
</feature>
<organism evidence="2 3">
    <name type="scientific">Actinomadura graeca</name>
    <dbReference type="NCBI Taxonomy" id="2750812"/>
    <lineage>
        <taxon>Bacteria</taxon>
        <taxon>Bacillati</taxon>
        <taxon>Actinomycetota</taxon>
        <taxon>Actinomycetes</taxon>
        <taxon>Streptosporangiales</taxon>
        <taxon>Thermomonosporaceae</taxon>
        <taxon>Actinomadura</taxon>
    </lineage>
</organism>
<feature type="transmembrane region" description="Helical" evidence="1">
    <location>
        <begin position="158"/>
        <end position="183"/>
    </location>
</feature>
<gene>
    <name evidence="2" type="ORF">AGRA3207_003992</name>
</gene>
<accession>A0ABX8QYY1</accession>
<keyword evidence="1" id="KW-0472">Membrane</keyword>
<dbReference type="EMBL" id="CP059572">
    <property type="protein sequence ID" value="QXJ22912.1"/>
    <property type="molecule type" value="Genomic_DNA"/>
</dbReference>
<feature type="transmembrane region" description="Helical" evidence="1">
    <location>
        <begin position="119"/>
        <end position="146"/>
    </location>
</feature>
<sequence>MTPDPVEELVSGLSARLQGPGRLKARMLEEVRDGLADAVADLTDDGPGEPADPGRADRAVCRAVREFGTVEEIAPAFQRELTIAQARHTARTVALAVPFLLACWYLVETSRHLPGPVQILAAHLGGVAASTALLAAASLAATGALARRLPVPDRLPLVMAWTGTTACVALAVSALTLTGASIMAADWPLTLLTGALTLVAHARIAASARACRHCARLPDVPPAVSPSCT</sequence>
<evidence type="ECO:0000313" key="3">
    <source>
        <dbReference type="Proteomes" id="UP001049518"/>
    </source>
</evidence>
<evidence type="ECO:0008006" key="4">
    <source>
        <dbReference type="Google" id="ProtNLM"/>
    </source>
</evidence>
<keyword evidence="3" id="KW-1185">Reference proteome</keyword>
<keyword evidence="1" id="KW-1133">Transmembrane helix</keyword>
<protein>
    <recommendedName>
        <fullName evidence="4">Integral membrane protein</fullName>
    </recommendedName>
</protein>
<keyword evidence="1" id="KW-0812">Transmembrane</keyword>
<evidence type="ECO:0000313" key="2">
    <source>
        <dbReference type="EMBL" id="QXJ22912.1"/>
    </source>
</evidence>
<feature type="transmembrane region" description="Helical" evidence="1">
    <location>
        <begin position="89"/>
        <end position="107"/>
    </location>
</feature>
<dbReference type="Proteomes" id="UP001049518">
    <property type="component" value="Chromosome"/>
</dbReference>
<reference evidence="2" key="1">
    <citation type="submission" date="2020-07" db="EMBL/GenBank/DDBJ databases">
        <authorList>
            <person name="Tarantini F.S."/>
            <person name="Hong K.W."/>
            <person name="Chan K.G."/>
        </authorList>
    </citation>
    <scope>NUCLEOTIDE SEQUENCE</scope>
    <source>
        <strain evidence="2">32-07</strain>
    </source>
</reference>
<evidence type="ECO:0000256" key="1">
    <source>
        <dbReference type="SAM" id="Phobius"/>
    </source>
</evidence>
<name>A0ABX8QYY1_9ACTN</name>